<dbReference type="KEGG" id="ani:ANIA_11337"/>
<accession>C8VNR6</accession>
<proteinExistence type="predicted"/>
<reference evidence="3" key="1">
    <citation type="journal article" date="2005" name="Nature">
        <title>Sequencing of Aspergillus nidulans and comparative analysis with A. fumigatus and A. oryzae.</title>
        <authorList>
            <person name="Galagan J.E."/>
            <person name="Calvo S.E."/>
            <person name="Cuomo C."/>
            <person name="Ma L.J."/>
            <person name="Wortman J.R."/>
            <person name="Batzoglou S."/>
            <person name="Lee S.I."/>
            <person name="Basturkmen M."/>
            <person name="Spevak C.C."/>
            <person name="Clutterbuck J."/>
            <person name="Kapitonov V."/>
            <person name="Jurka J."/>
            <person name="Scazzocchio C."/>
            <person name="Farman M."/>
            <person name="Butler J."/>
            <person name="Purcell S."/>
            <person name="Harris S."/>
            <person name="Braus G.H."/>
            <person name="Draht O."/>
            <person name="Busch S."/>
            <person name="D'Enfert C."/>
            <person name="Bouchier C."/>
            <person name="Goldman G.H."/>
            <person name="Bell-Pedersen D."/>
            <person name="Griffiths-Jones S."/>
            <person name="Doonan J.H."/>
            <person name="Yu J."/>
            <person name="Vienken K."/>
            <person name="Pain A."/>
            <person name="Freitag M."/>
            <person name="Selker E.U."/>
            <person name="Archer D.B."/>
            <person name="Penalva M.A."/>
            <person name="Oakley B.R."/>
            <person name="Momany M."/>
            <person name="Tanaka T."/>
            <person name="Kumagai T."/>
            <person name="Asai K."/>
            <person name="Machida M."/>
            <person name="Nierman W.C."/>
            <person name="Denning D.W."/>
            <person name="Caddick M."/>
            <person name="Hynes M."/>
            <person name="Paoletti M."/>
            <person name="Fischer R."/>
            <person name="Miller B."/>
            <person name="Dyer P."/>
            <person name="Sachs M.S."/>
            <person name="Osmani S.A."/>
            <person name="Birren B.W."/>
        </authorList>
    </citation>
    <scope>NUCLEOTIDE SEQUENCE [LARGE SCALE GENOMIC DNA]</scope>
    <source>
        <strain evidence="3">FGSC A4 / ATCC 38163 / CBS 112.46 / NRRL 194 / M139</strain>
    </source>
</reference>
<sequence length="97" mass="9965">MPPATMNIGKSAGRSPASSSRNIAFMTIAGVIGGAYALFRLQSPSKGVVKEDDIADATETPKYGRSKILGEGDTAAAMGNPPQGHGHVGRSPRKGLE</sequence>
<gene>
    <name evidence="2" type="ORF">ANIA_11337</name>
</gene>
<organism evidence="2 3">
    <name type="scientific">Emericella nidulans (strain FGSC A4 / ATCC 38163 / CBS 112.46 / NRRL 194 / M139)</name>
    <name type="common">Aspergillus nidulans</name>
    <dbReference type="NCBI Taxonomy" id="227321"/>
    <lineage>
        <taxon>Eukaryota</taxon>
        <taxon>Fungi</taxon>
        <taxon>Dikarya</taxon>
        <taxon>Ascomycota</taxon>
        <taxon>Pezizomycotina</taxon>
        <taxon>Eurotiomycetes</taxon>
        <taxon>Eurotiomycetidae</taxon>
        <taxon>Eurotiales</taxon>
        <taxon>Aspergillaceae</taxon>
        <taxon>Aspergillus</taxon>
        <taxon>Aspergillus subgen. Nidulantes</taxon>
    </lineage>
</organism>
<feature type="compositionally biased region" description="Basic residues" evidence="1">
    <location>
        <begin position="87"/>
        <end position="97"/>
    </location>
</feature>
<dbReference type="EMBL" id="BN001307">
    <property type="protein sequence ID" value="CBF86783.1"/>
    <property type="molecule type" value="Genomic_DNA"/>
</dbReference>
<protein>
    <submittedName>
        <fullName evidence="2">Uncharacterized protein</fullName>
    </submittedName>
</protein>
<dbReference type="AlphaFoldDB" id="C8VNR6"/>
<name>C8VNR6_EMENI</name>
<dbReference type="GeneID" id="74896938"/>
<dbReference type="OMA" id="TMKGGQP"/>
<feature type="region of interest" description="Disordered" evidence="1">
    <location>
        <begin position="47"/>
        <end position="97"/>
    </location>
</feature>
<evidence type="ECO:0000313" key="2">
    <source>
        <dbReference type="EMBL" id="CBF86783.1"/>
    </source>
</evidence>
<feature type="region of interest" description="Disordered" evidence="1">
    <location>
        <begin position="1"/>
        <end position="20"/>
    </location>
</feature>
<dbReference type="InParanoid" id="C8VNR6"/>
<reference evidence="3" key="2">
    <citation type="journal article" date="2009" name="Fungal Genet. Biol.">
        <title>The 2008 update of the Aspergillus nidulans genome annotation: a community effort.</title>
        <authorList>
            <person name="Wortman J.R."/>
            <person name="Gilsenan J.M."/>
            <person name="Joardar V."/>
            <person name="Deegan J."/>
            <person name="Clutterbuck J."/>
            <person name="Andersen M.R."/>
            <person name="Archer D."/>
            <person name="Bencina M."/>
            <person name="Braus G."/>
            <person name="Coutinho P."/>
            <person name="von Dohren H."/>
            <person name="Doonan J."/>
            <person name="Driessen A.J."/>
            <person name="Durek P."/>
            <person name="Espeso E."/>
            <person name="Fekete E."/>
            <person name="Flipphi M."/>
            <person name="Estrada C.G."/>
            <person name="Geysens S."/>
            <person name="Goldman G."/>
            <person name="de Groot P.W."/>
            <person name="Hansen K."/>
            <person name="Harris S.D."/>
            <person name="Heinekamp T."/>
            <person name="Helmstaedt K."/>
            <person name="Henrissat B."/>
            <person name="Hofmann G."/>
            <person name="Homan T."/>
            <person name="Horio T."/>
            <person name="Horiuchi H."/>
            <person name="James S."/>
            <person name="Jones M."/>
            <person name="Karaffa L."/>
            <person name="Karanyi Z."/>
            <person name="Kato M."/>
            <person name="Keller N."/>
            <person name="Kelly D.E."/>
            <person name="Kiel J.A."/>
            <person name="Kim J.M."/>
            <person name="van der Klei I.J."/>
            <person name="Klis F.M."/>
            <person name="Kovalchuk A."/>
            <person name="Krasevec N."/>
            <person name="Kubicek C.P."/>
            <person name="Liu B."/>
            <person name="Maccabe A."/>
            <person name="Meyer V."/>
            <person name="Mirabito P."/>
            <person name="Miskei M."/>
            <person name="Mos M."/>
            <person name="Mullins J."/>
            <person name="Nelson D.R."/>
            <person name="Nielsen J."/>
            <person name="Oakley B.R."/>
            <person name="Osmani S.A."/>
            <person name="Pakula T."/>
            <person name="Paszewski A."/>
            <person name="Paulsen I."/>
            <person name="Pilsyk S."/>
            <person name="Pocsi I."/>
            <person name="Punt P.J."/>
            <person name="Ram A.F."/>
            <person name="Ren Q."/>
            <person name="Robellet X."/>
            <person name="Robson G."/>
            <person name="Seiboth B."/>
            <person name="van Solingen P."/>
            <person name="Specht T."/>
            <person name="Sun J."/>
            <person name="Taheri-Talesh N."/>
            <person name="Takeshita N."/>
            <person name="Ussery D."/>
            <person name="vanKuyk P.A."/>
            <person name="Visser H."/>
            <person name="van de Vondervoort P.J."/>
            <person name="de Vries R.P."/>
            <person name="Walton J."/>
            <person name="Xiang X."/>
            <person name="Xiong Y."/>
            <person name="Zeng A.P."/>
            <person name="Brandt B.W."/>
            <person name="Cornell M.J."/>
            <person name="van den Hondel C.A."/>
            <person name="Visser J."/>
            <person name="Oliver S.G."/>
            <person name="Turner G."/>
        </authorList>
    </citation>
    <scope>GENOME REANNOTATION</scope>
    <source>
        <strain evidence="3">FGSC A4 / ATCC 38163 / CBS 112.46 / NRRL 194 / M139</strain>
    </source>
</reference>
<dbReference type="HOGENOM" id="CLU_2346671_0_0_1"/>
<dbReference type="VEuPathDB" id="FungiDB:AN11337"/>
<dbReference type="Proteomes" id="UP000000560">
    <property type="component" value="Chromosome VII"/>
</dbReference>
<evidence type="ECO:0000313" key="3">
    <source>
        <dbReference type="Proteomes" id="UP000000560"/>
    </source>
</evidence>
<dbReference type="OrthoDB" id="4480828at2759"/>
<dbReference type="RefSeq" id="XP_050468881.1">
    <property type="nucleotide sequence ID" value="XM_050613039.1"/>
</dbReference>
<keyword evidence="3" id="KW-1185">Reference proteome</keyword>
<evidence type="ECO:0000256" key="1">
    <source>
        <dbReference type="SAM" id="MobiDB-lite"/>
    </source>
</evidence>